<evidence type="ECO:0000259" key="3">
    <source>
        <dbReference type="PROSITE" id="PS51371"/>
    </source>
</evidence>
<dbReference type="Proteomes" id="UP001596004">
    <property type="component" value="Unassembled WGS sequence"/>
</dbReference>
<dbReference type="Pfam" id="PF00571">
    <property type="entry name" value="CBS"/>
    <property type="match status" value="2"/>
</dbReference>
<evidence type="ECO:0000256" key="1">
    <source>
        <dbReference type="ARBA" id="ARBA00023122"/>
    </source>
</evidence>
<organism evidence="4 5">
    <name type="scientific">Sphaerisporangium dianthi</name>
    <dbReference type="NCBI Taxonomy" id="1436120"/>
    <lineage>
        <taxon>Bacteria</taxon>
        <taxon>Bacillati</taxon>
        <taxon>Actinomycetota</taxon>
        <taxon>Actinomycetes</taxon>
        <taxon>Streptosporangiales</taxon>
        <taxon>Streptosporangiaceae</taxon>
        <taxon>Sphaerisporangium</taxon>
    </lineage>
</organism>
<evidence type="ECO:0000313" key="4">
    <source>
        <dbReference type="EMBL" id="MFC4536979.1"/>
    </source>
</evidence>
<comment type="caution">
    <text evidence="4">The sequence shown here is derived from an EMBL/GenBank/DDBJ whole genome shotgun (WGS) entry which is preliminary data.</text>
</comment>
<sequence>MSTTVVTLRREDSIRRAIRRLYSKNITAAPVLGDHGELVGIVSEMDLLCGAFDPDPRAGHLVIRAFEEPAPRQVGSVMSTNVVTVTETTDATVLVDLMIARMVKSVPVLRDEQVVGMVSRRDLMAMLAASDETLQETVAEALREQFPSGPSWDVTVKEGEVELRGHAGEHLDQIADLLARTVPGVSRVRHS</sequence>
<name>A0ABV9CUM2_9ACTN</name>
<dbReference type="InterPro" id="IPR007055">
    <property type="entry name" value="BON_dom"/>
</dbReference>
<feature type="domain" description="CBS" evidence="3">
    <location>
        <begin position="1"/>
        <end position="57"/>
    </location>
</feature>
<dbReference type="SMART" id="SM00116">
    <property type="entry name" value="CBS"/>
    <property type="match status" value="2"/>
</dbReference>
<dbReference type="PANTHER" id="PTHR43080:SF26">
    <property type="entry name" value="REGULATORY PROTEIN"/>
    <property type="match status" value="1"/>
</dbReference>
<reference evidence="5" key="1">
    <citation type="journal article" date="2019" name="Int. J. Syst. Evol. Microbiol.">
        <title>The Global Catalogue of Microorganisms (GCM) 10K type strain sequencing project: providing services to taxonomists for standard genome sequencing and annotation.</title>
        <authorList>
            <consortium name="The Broad Institute Genomics Platform"/>
            <consortium name="The Broad Institute Genome Sequencing Center for Infectious Disease"/>
            <person name="Wu L."/>
            <person name="Ma J."/>
        </authorList>
    </citation>
    <scope>NUCLEOTIDE SEQUENCE [LARGE SCALE GENOMIC DNA]</scope>
    <source>
        <strain evidence="5">CGMCC 4.7132</strain>
    </source>
</reference>
<gene>
    <name evidence="4" type="ORF">ACFO60_39930</name>
</gene>
<accession>A0ABV9CUM2</accession>
<dbReference type="SUPFAM" id="SSF54631">
    <property type="entry name" value="CBS-domain pair"/>
    <property type="match status" value="1"/>
</dbReference>
<dbReference type="Gene3D" id="3.10.580.10">
    <property type="entry name" value="CBS-domain"/>
    <property type="match status" value="1"/>
</dbReference>
<dbReference type="Pfam" id="PF04972">
    <property type="entry name" value="BON"/>
    <property type="match status" value="1"/>
</dbReference>
<proteinExistence type="predicted"/>
<dbReference type="InterPro" id="IPR046342">
    <property type="entry name" value="CBS_dom_sf"/>
</dbReference>
<feature type="domain" description="CBS" evidence="3">
    <location>
        <begin position="78"/>
        <end position="133"/>
    </location>
</feature>
<evidence type="ECO:0000313" key="5">
    <source>
        <dbReference type="Proteomes" id="UP001596004"/>
    </source>
</evidence>
<evidence type="ECO:0000256" key="2">
    <source>
        <dbReference type="PROSITE-ProRule" id="PRU00703"/>
    </source>
</evidence>
<keyword evidence="1 2" id="KW-0129">CBS domain</keyword>
<dbReference type="PANTHER" id="PTHR43080">
    <property type="entry name" value="CBS DOMAIN-CONTAINING PROTEIN CBSX3, MITOCHONDRIAL"/>
    <property type="match status" value="1"/>
</dbReference>
<dbReference type="EMBL" id="JBHSFP010000067">
    <property type="protein sequence ID" value="MFC4536979.1"/>
    <property type="molecule type" value="Genomic_DNA"/>
</dbReference>
<dbReference type="InterPro" id="IPR051257">
    <property type="entry name" value="Diverse_CBS-Domain"/>
</dbReference>
<protein>
    <submittedName>
        <fullName evidence="4">CBS domain-containing protein</fullName>
    </submittedName>
</protein>
<dbReference type="PROSITE" id="PS51371">
    <property type="entry name" value="CBS"/>
    <property type="match status" value="2"/>
</dbReference>
<dbReference type="InterPro" id="IPR000644">
    <property type="entry name" value="CBS_dom"/>
</dbReference>
<keyword evidence="5" id="KW-1185">Reference proteome</keyword>